<keyword evidence="5" id="KW-0408">Iron</keyword>
<evidence type="ECO:0000313" key="12">
    <source>
        <dbReference type="Proteomes" id="UP000295793"/>
    </source>
</evidence>
<evidence type="ECO:0000256" key="1">
    <source>
        <dbReference type="ARBA" id="ARBA00022448"/>
    </source>
</evidence>
<evidence type="ECO:0000256" key="9">
    <source>
        <dbReference type="ARBA" id="ARBA00046332"/>
    </source>
</evidence>
<evidence type="ECO:0000256" key="7">
    <source>
        <dbReference type="ARBA" id="ARBA00034078"/>
    </source>
</evidence>
<feature type="domain" description="BFD-like [2Fe-2S]-binding" evidence="10">
    <location>
        <begin position="2"/>
        <end position="50"/>
    </location>
</feature>
<dbReference type="PANTHER" id="PTHR37424">
    <property type="entry name" value="BACTERIOFERRITIN-ASSOCIATED FERREDOXIN"/>
    <property type="match status" value="1"/>
</dbReference>
<reference evidence="11 12" key="1">
    <citation type="submission" date="2019-03" db="EMBL/GenBank/DDBJ databases">
        <title>Genomic Encyclopedia of Archaeal and Bacterial Type Strains, Phase II (KMG-II): from individual species to whole genera.</title>
        <authorList>
            <person name="Goeker M."/>
        </authorList>
    </citation>
    <scope>NUCLEOTIDE SEQUENCE [LARGE SCALE GENOMIC DNA]</scope>
    <source>
        <strain evidence="11 12">DSM 15388</strain>
    </source>
</reference>
<dbReference type="CDD" id="cd19945">
    <property type="entry name" value="Fer2_BFD"/>
    <property type="match status" value="1"/>
</dbReference>
<evidence type="ECO:0000256" key="8">
    <source>
        <dbReference type="ARBA" id="ARBA00039386"/>
    </source>
</evidence>
<accession>A0A4R3I0C8</accession>
<evidence type="ECO:0000256" key="4">
    <source>
        <dbReference type="ARBA" id="ARBA00022982"/>
    </source>
</evidence>
<dbReference type="Proteomes" id="UP000295793">
    <property type="component" value="Unassembled WGS sequence"/>
</dbReference>
<keyword evidence="2" id="KW-0001">2Fe-2S</keyword>
<organism evidence="11 12">
    <name type="scientific">Reinekea marinisedimentorum</name>
    <dbReference type="NCBI Taxonomy" id="230495"/>
    <lineage>
        <taxon>Bacteria</taxon>
        <taxon>Pseudomonadati</taxon>
        <taxon>Pseudomonadota</taxon>
        <taxon>Gammaproteobacteria</taxon>
        <taxon>Oceanospirillales</taxon>
        <taxon>Saccharospirillaceae</taxon>
        <taxon>Reinekea</taxon>
    </lineage>
</organism>
<keyword evidence="12" id="KW-1185">Reference proteome</keyword>
<evidence type="ECO:0000256" key="2">
    <source>
        <dbReference type="ARBA" id="ARBA00022714"/>
    </source>
</evidence>
<evidence type="ECO:0000259" key="10">
    <source>
        <dbReference type="Pfam" id="PF04324"/>
    </source>
</evidence>
<comment type="similarity">
    <text evidence="9">Belongs to the Bfd family.</text>
</comment>
<evidence type="ECO:0000256" key="5">
    <source>
        <dbReference type="ARBA" id="ARBA00023004"/>
    </source>
</evidence>
<keyword evidence="1" id="KW-0813">Transport</keyword>
<dbReference type="Gene3D" id="1.10.10.1100">
    <property type="entry name" value="BFD-like [2Fe-2S]-binding domain"/>
    <property type="match status" value="1"/>
</dbReference>
<evidence type="ECO:0000313" key="11">
    <source>
        <dbReference type="EMBL" id="TCS38978.1"/>
    </source>
</evidence>
<protein>
    <recommendedName>
        <fullName evidence="8">Bacterioferritin-associated ferredoxin</fullName>
    </recommendedName>
</protein>
<dbReference type="RefSeq" id="WP_132702436.1">
    <property type="nucleotide sequence ID" value="NZ_SLZR01000013.1"/>
</dbReference>
<keyword evidence="6" id="KW-0411">Iron-sulfur</keyword>
<dbReference type="GO" id="GO:0046872">
    <property type="term" value="F:metal ion binding"/>
    <property type="evidence" value="ECO:0007669"/>
    <property type="project" value="UniProtKB-KW"/>
</dbReference>
<name>A0A4R3I0C8_9GAMM</name>
<comment type="cofactor">
    <cofactor evidence="7">
        <name>[2Fe-2S] cluster</name>
        <dbReference type="ChEBI" id="CHEBI:190135"/>
    </cofactor>
</comment>
<dbReference type="InterPro" id="IPR052371">
    <property type="entry name" value="BFD-associated_ferredoxin"/>
</dbReference>
<keyword evidence="4" id="KW-0249">Electron transport</keyword>
<dbReference type="PANTHER" id="PTHR37424:SF1">
    <property type="entry name" value="BACTERIOFERRITIN-ASSOCIATED FERREDOXIN"/>
    <property type="match status" value="1"/>
</dbReference>
<dbReference type="GO" id="GO:0051537">
    <property type="term" value="F:2 iron, 2 sulfur cluster binding"/>
    <property type="evidence" value="ECO:0007669"/>
    <property type="project" value="UniProtKB-KW"/>
</dbReference>
<dbReference type="EMBL" id="SLZR01000013">
    <property type="protein sequence ID" value="TCS38978.1"/>
    <property type="molecule type" value="Genomic_DNA"/>
</dbReference>
<dbReference type="OrthoDB" id="9815350at2"/>
<dbReference type="AlphaFoldDB" id="A0A4R3I0C8"/>
<evidence type="ECO:0000256" key="6">
    <source>
        <dbReference type="ARBA" id="ARBA00023014"/>
    </source>
</evidence>
<proteinExistence type="inferred from homology"/>
<dbReference type="InterPro" id="IPR007419">
    <property type="entry name" value="BFD-like_2Fe2S-bd_dom"/>
</dbReference>
<keyword evidence="3" id="KW-0479">Metal-binding</keyword>
<evidence type="ECO:0000256" key="3">
    <source>
        <dbReference type="ARBA" id="ARBA00022723"/>
    </source>
</evidence>
<dbReference type="Pfam" id="PF04324">
    <property type="entry name" value="Fer2_BFD"/>
    <property type="match status" value="1"/>
</dbReference>
<dbReference type="InterPro" id="IPR041854">
    <property type="entry name" value="BFD-like_2Fe2S-bd_dom_sf"/>
</dbReference>
<sequence>MYVCLCRGVTDSQIKQAVEEGAQSVREVNDLLGTARQCGKCGLTTRDIVNQHLDAMQSARSSLAYNAA</sequence>
<gene>
    <name evidence="11" type="ORF">BCF53_11324</name>
</gene>
<comment type="caution">
    <text evidence="11">The sequence shown here is derived from an EMBL/GenBank/DDBJ whole genome shotgun (WGS) entry which is preliminary data.</text>
</comment>